<dbReference type="Proteomes" id="UP000256877">
    <property type="component" value="Unassembled WGS sequence"/>
</dbReference>
<reference evidence="4 5" key="1">
    <citation type="submission" date="2017-07" db="EMBL/GenBank/DDBJ databases">
        <title>Draft genome sequence of aerobic hyperthermophilic archaea, Pyrobaculum aerophilum YKB31 and YKB32.</title>
        <authorList>
            <person name="Mochizuki T."/>
            <person name="Berliner A.J."/>
            <person name="Yoshida-Takashima Y."/>
            <person name="Takaki Y."/>
            <person name="Nunoura T."/>
            <person name="Takai K."/>
        </authorList>
    </citation>
    <scope>NUCLEOTIDE SEQUENCE [LARGE SCALE GENOMIC DNA]</scope>
    <source>
        <strain evidence="3 5">YKB31</strain>
        <strain evidence="2 4">YKB32</strain>
    </source>
</reference>
<dbReference type="Proteomes" id="UP000257123">
    <property type="component" value="Unassembled WGS sequence"/>
</dbReference>
<evidence type="ECO:0000256" key="1">
    <source>
        <dbReference type="SAM" id="MobiDB-lite"/>
    </source>
</evidence>
<evidence type="ECO:0000313" key="3">
    <source>
        <dbReference type="EMBL" id="RFA96760.1"/>
    </source>
</evidence>
<evidence type="ECO:0000313" key="5">
    <source>
        <dbReference type="Proteomes" id="UP000257123"/>
    </source>
</evidence>
<sequence length="268" mass="30476">MSVVKGAAAFELYRAVRYRAGLGELSPRARPAGEVDYWEAAVWAPCGCLRVRLARRVFTHAIVGDLYYGVEAELEKCWAEPWAVYCRIRLFYAYPEEPRLKAYYLVPRWERLSQWLCSPYDHYHLYVLVYDPDKKRDVVVPRPGGPPYLVFDEPEFPQRLRNYYLFEAGVRARDVEPGKYELLLKGPLEPIAAVVLRDGPALLPLGFPFFPAAYFLAAAAPEKIPLSWKVYPALRRKGHEDSGSGRAKGSGEDPNSHFAGHIPPPGHR</sequence>
<evidence type="ECO:0000313" key="4">
    <source>
        <dbReference type="Proteomes" id="UP000256877"/>
    </source>
</evidence>
<accession>A0A371QW44</accession>
<protein>
    <submittedName>
        <fullName evidence="2">Uncharacterized protein</fullName>
    </submittedName>
</protein>
<dbReference type="RefSeq" id="WP_116420829.1">
    <property type="nucleotide sequence ID" value="NZ_JAOAJA010000021.1"/>
</dbReference>
<name>A0A371QW44_9CREN</name>
<dbReference type="EMBL" id="NMUF01000083">
    <property type="protein sequence ID" value="RFA94524.1"/>
    <property type="molecule type" value="Genomic_DNA"/>
</dbReference>
<feature type="compositionally biased region" description="Basic and acidic residues" evidence="1">
    <location>
        <begin position="238"/>
        <end position="255"/>
    </location>
</feature>
<feature type="region of interest" description="Disordered" evidence="1">
    <location>
        <begin position="238"/>
        <end position="268"/>
    </location>
</feature>
<evidence type="ECO:0000313" key="2">
    <source>
        <dbReference type="EMBL" id="RFA94524.1"/>
    </source>
</evidence>
<dbReference type="EMBL" id="NMUE01000010">
    <property type="protein sequence ID" value="RFA96760.1"/>
    <property type="molecule type" value="Genomic_DNA"/>
</dbReference>
<dbReference type="AlphaFoldDB" id="A0A371QW44"/>
<comment type="caution">
    <text evidence="2">The sequence shown here is derived from an EMBL/GenBank/DDBJ whole genome shotgun (WGS) entry which is preliminary data.</text>
</comment>
<organism evidence="2 4">
    <name type="scientific">Pyrobaculum aerophilum</name>
    <dbReference type="NCBI Taxonomy" id="13773"/>
    <lineage>
        <taxon>Archaea</taxon>
        <taxon>Thermoproteota</taxon>
        <taxon>Thermoprotei</taxon>
        <taxon>Thermoproteales</taxon>
        <taxon>Thermoproteaceae</taxon>
        <taxon>Pyrobaculum</taxon>
    </lineage>
</organism>
<gene>
    <name evidence="3" type="ORF">CGL51_04380</name>
    <name evidence="2" type="ORF">CGL52_14300</name>
</gene>
<proteinExistence type="predicted"/>